<evidence type="ECO:0000313" key="4">
    <source>
        <dbReference type="Proteomes" id="UP000092698"/>
    </source>
</evidence>
<evidence type="ECO:0000259" key="2">
    <source>
        <dbReference type="Pfam" id="PF01345"/>
    </source>
</evidence>
<dbReference type="STRING" id="645517.A6F65_02160"/>
<feature type="domain" description="DUF11" evidence="2">
    <location>
        <begin position="252"/>
        <end position="314"/>
    </location>
</feature>
<feature type="chain" id="PRO_5008884531" description="DUF11 domain-containing protein" evidence="1">
    <location>
        <begin position="27"/>
        <end position="348"/>
    </location>
</feature>
<dbReference type="Proteomes" id="UP000092698">
    <property type="component" value="Chromosome"/>
</dbReference>
<dbReference type="OrthoDB" id="7389927at2"/>
<evidence type="ECO:0000313" key="3">
    <source>
        <dbReference type="EMBL" id="ANU08446.1"/>
    </source>
</evidence>
<sequence length="348" mass="35649">MKRTRQFLGAVSSFALVTMMASPAMAAGTGAGETIENTVSVSFSVGGVEQTAETATDEFTVDRKIDVTVAAVGASPNVSANQDGVVRQFTVTNLSNDTVGFDLTATQPGTPAYTFENVVIFVDADGDGAYDVGEEIDFIDSLAPDATFDVWVAFDIPATATDGQSTDIILTANAFEAGTGTIGAEIEDTATANDKNGIDTVLADGDGVADNEFEGDFSAAHTVEVDAADVTVVKTSRVVWDPVNLATDPYAIPGARVEYCIQVSNATGAATATGITVSDTLPAEVSFYPDAYGTTGDVKVNGTVDGSGVCSGGTEVDGYTTASTAVSEALDDVAGGETKTLYFTVTID</sequence>
<dbReference type="InterPro" id="IPR001434">
    <property type="entry name" value="OmcB-like_DUF11"/>
</dbReference>
<feature type="signal peptide" evidence="1">
    <location>
        <begin position="1"/>
        <end position="26"/>
    </location>
</feature>
<protein>
    <recommendedName>
        <fullName evidence="2">DUF11 domain-containing protein</fullName>
    </recommendedName>
</protein>
<gene>
    <name evidence="3" type="ORF">A6F65_02160</name>
</gene>
<proteinExistence type="predicted"/>
<dbReference type="InterPro" id="IPR047589">
    <property type="entry name" value="DUF11_rpt"/>
</dbReference>
<dbReference type="EMBL" id="CP016545">
    <property type="protein sequence ID" value="ANU08446.1"/>
    <property type="molecule type" value="Genomic_DNA"/>
</dbReference>
<dbReference type="Pfam" id="PF01345">
    <property type="entry name" value="DUF11"/>
    <property type="match status" value="1"/>
</dbReference>
<dbReference type="AlphaFoldDB" id="A0A1C7DAC7"/>
<keyword evidence="4" id="KW-1185">Reference proteome</keyword>
<accession>A0A1C7DAC7</accession>
<dbReference type="RefSeq" id="WP_083989468.1">
    <property type="nucleotide sequence ID" value="NZ_CP016545.1"/>
</dbReference>
<organism evidence="3 4">
    <name type="scientific">Paraurantiacibacter namhicola</name>
    <dbReference type="NCBI Taxonomy" id="645517"/>
    <lineage>
        <taxon>Bacteria</taxon>
        <taxon>Pseudomonadati</taxon>
        <taxon>Pseudomonadota</taxon>
        <taxon>Alphaproteobacteria</taxon>
        <taxon>Sphingomonadales</taxon>
        <taxon>Erythrobacteraceae</taxon>
        <taxon>Paraurantiacibacter</taxon>
    </lineage>
</organism>
<dbReference type="NCBIfam" id="TIGR01451">
    <property type="entry name" value="B_ant_repeat"/>
    <property type="match status" value="1"/>
</dbReference>
<keyword evidence="1" id="KW-0732">Signal</keyword>
<dbReference type="KEGG" id="anh:A6F65_02160"/>
<reference evidence="3 4" key="1">
    <citation type="submission" date="2016-07" db="EMBL/GenBank/DDBJ databases">
        <title>Complete genome sequence of Altererythrobacter namhicola JCM 16345T, containing esterase-encoding genes.</title>
        <authorList>
            <person name="Cheng H."/>
            <person name="Wu Y.-H."/>
            <person name="Jian S.-L."/>
            <person name="Huo Y.-Y."/>
            <person name="Wang C.-S."/>
            <person name="Xu X.-W."/>
        </authorList>
    </citation>
    <scope>NUCLEOTIDE SEQUENCE [LARGE SCALE GENOMIC DNA]</scope>
    <source>
        <strain evidence="3 4">JCM 16345</strain>
    </source>
</reference>
<name>A0A1C7DAC7_9SPHN</name>
<evidence type="ECO:0000256" key="1">
    <source>
        <dbReference type="SAM" id="SignalP"/>
    </source>
</evidence>